<sequence>MEATARTFMMQKEVSSVLHTLTVTRNGYAREDQNDPQLLLLLRARENPEPLRNLPDYNNRRFDDLNETAAHPLIVETRGLFVRHVSSEMCRAWGGATAAATYDRLQMAMHTLATPHCINGVCVSETKQRGSRPLMVVIIHSLSLHNVAGGSMGTVPQTSPRRRPAARTAPIWDRDGLVQRSSCPIRIRNS</sequence>
<protein>
    <submittedName>
        <fullName evidence="1">Uncharacterized protein</fullName>
    </submittedName>
</protein>
<evidence type="ECO:0000313" key="1">
    <source>
        <dbReference type="EMBL" id="KAH0810610.1"/>
    </source>
</evidence>
<reference evidence="1" key="1">
    <citation type="journal article" date="2020" name="J Insects Food Feed">
        <title>The yellow mealworm (Tenebrio molitor) genome: a resource for the emerging insects as food and feed industry.</title>
        <authorList>
            <person name="Eriksson T."/>
            <person name="Andere A."/>
            <person name="Kelstrup H."/>
            <person name="Emery V."/>
            <person name="Picard C."/>
        </authorList>
    </citation>
    <scope>NUCLEOTIDE SEQUENCE</scope>
    <source>
        <strain evidence="1">Stoneville</strain>
        <tissue evidence="1">Whole head</tissue>
    </source>
</reference>
<dbReference type="Proteomes" id="UP000719412">
    <property type="component" value="Unassembled WGS sequence"/>
</dbReference>
<comment type="caution">
    <text evidence="1">The sequence shown here is derived from an EMBL/GenBank/DDBJ whole genome shotgun (WGS) entry which is preliminary data.</text>
</comment>
<organism evidence="1 2">
    <name type="scientific">Tenebrio molitor</name>
    <name type="common">Yellow mealworm beetle</name>
    <dbReference type="NCBI Taxonomy" id="7067"/>
    <lineage>
        <taxon>Eukaryota</taxon>
        <taxon>Metazoa</taxon>
        <taxon>Ecdysozoa</taxon>
        <taxon>Arthropoda</taxon>
        <taxon>Hexapoda</taxon>
        <taxon>Insecta</taxon>
        <taxon>Pterygota</taxon>
        <taxon>Neoptera</taxon>
        <taxon>Endopterygota</taxon>
        <taxon>Coleoptera</taxon>
        <taxon>Polyphaga</taxon>
        <taxon>Cucujiformia</taxon>
        <taxon>Tenebrionidae</taxon>
        <taxon>Tenebrio</taxon>
    </lineage>
</organism>
<reference evidence="1" key="2">
    <citation type="submission" date="2021-08" db="EMBL/GenBank/DDBJ databases">
        <authorList>
            <person name="Eriksson T."/>
        </authorList>
    </citation>
    <scope>NUCLEOTIDE SEQUENCE</scope>
    <source>
        <strain evidence="1">Stoneville</strain>
        <tissue evidence="1">Whole head</tissue>
    </source>
</reference>
<dbReference type="EMBL" id="JABDTM020027386">
    <property type="protein sequence ID" value="KAH0810610.1"/>
    <property type="molecule type" value="Genomic_DNA"/>
</dbReference>
<accession>A0A8J6H2J4</accession>
<dbReference type="AlphaFoldDB" id="A0A8J6H2J4"/>
<keyword evidence="2" id="KW-1185">Reference proteome</keyword>
<evidence type="ECO:0000313" key="2">
    <source>
        <dbReference type="Proteomes" id="UP000719412"/>
    </source>
</evidence>
<proteinExistence type="predicted"/>
<name>A0A8J6H2J4_TENMO</name>
<gene>
    <name evidence="1" type="ORF">GEV33_012184</name>
</gene>